<dbReference type="Gene3D" id="2.60.120.860">
    <property type="match status" value="1"/>
</dbReference>
<name>A0A8S5QJU0_9CAUD</name>
<dbReference type="EMBL" id="BK015677">
    <property type="protein sequence ID" value="DAE19527.1"/>
    <property type="molecule type" value="Genomic_DNA"/>
</dbReference>
<dbReference type="InterPro" id="IPR054738">
    <property type="entry name" value="Siphovirus-type_tail_C"/>
</dbReference>
<dbReference type="Pfam" id="PF22768">
    <property type="entry name" value="SPP1_Dit"/>
    <property type="match status" value="1"/>
</dbReference>
<evidence type="ECO:0000259" key="1">
    <source>
        <dbReference type="Pfam" id="PF22768"/>
    </source>
</evidence>
<accession>A0A8S5QJU0</accession>
<proteinExistence type="predicted"/>
<feature type="domain" description="Siphovirus-type tail component C-terminal" evidence="1">
    <location>
        <begin position="200"/>
        <end position="303"/>
    </location>
</feature>
<protein>
    <submittedName>
        <fullName evidence="2">Tail protein</fullName>
    </submittedName>
</protein>
<reference evidence="2" key="1">
    <citation type="journal article" date="2021" name="Proc. Natl. Acad. Sci. U.S.A.">
        <title>A Catalog of Tens of Thousands of Viruses from Human Metagenomes Reveals Hidden Associations with Chronic Diseases.</title>
        <authorList>
            <person name="Tisza M.J."/>
            <person name="Buck C.B."/>
        </authorList>
    </citation>
    <scope>NUCLEOTIDE SEQUENCE</scope>
    <source>
        <strain evidence="2">Ct0hG5</strain>
    </source>
</reference>
<evidence type="ECO:0000313" key="2">
    <source>
        <dbReference type="EMBL" id="DAE19527.1"/>
    </source>
</evidence>
<sequence length="306" mass="34045">MTVNTLTIELTCNGKTLKMGPGQDIDITAVSGLEASEVEISTSDNALVDGASVDGKKIKPRPIHIEASFRSSKNNPENRAKVIKFFNPKYTGKAFITNMGVSRNIEYELEGWTFAASKNMDSKLKILVDLICPDPYMLNVDNFGKNMANITPLFSFPWVSLRKRMETGKLDYKPEARGLLLGGNTAGYRTLKKEVVLSNDGDVPTGVQIQFIATRGTVVNPKITNTGTGQFMRVSVTMQTGDVLLIDTNDRHQVITLNGVNYYQRIDRRSEPFKLEVGDNYLEYDADGNYTNLDVNLFYTPKYLGV</sequence>
<organism evidence="2">
    <name type="scientific">Siphoviridae sp. ct0hG5</name>
    <dbReference type="NCBI Taxonomy" id="2826269"/>
    <lineage>
        <taxon>Viruses</taxon>
        <taxon>Duplodnaviria</taxon>
        <taxon>Heunggongvirae</taxon>
        <taxon>Uroviricota</taxon>
        <taxon>Caudoviricetes</taxon>
    </lineage>
</organism>